<evidence type="ECO:0000259" key="1">
    <source>
        <dbReference type="PROSITE" id="PS51819"/>
    </source>
</evidence>
<feature type="domain" description="VOC" evidence="1">
    <location>
        <begin position="5"/>
        <end position="114"/>
    </location>
</feature>
<evidence type="ECO:0000313" key="2">
    <source>
        <dbReference type="EMBL" id="ROR65893.1"/>
    </source>
</evidence>
<reference evidence="2 3" key="1">
    <citation type="submission" date="2018-11" db="EMBL/GenBank/DDBJ databases">
        <title>Sequencing the genomes of 1000 actinobacteria strains.</title>
        <authorList>
            <person name="Klenk H.-P."/>
        </authorList>
    </citation>
    <scope>NUCLEOTIDE SEQUENCE [LARGE SCALE GENOMIC DNA]</scope>
    <source>
        <strain evidence="2 3">DSM 9580</strain>
    </source>
</reference>
<dbReference type="OrthoDB" id="2453533at2"/>
<gene>
    <name evidence="2" type="ORF">EDD26_1264</name>
</gene>
<dbReference type="PROSITE" id="PS51819">
    <property type="entry name" value="VOC"/>
    <property type="match status" value="1"/>
</dbReference>
<dbReference type="Proteomes" id="UP000275456">
    <property type="component" value="Unassembled WGS sequence"/>
</dbReference>
<dbReference type="SUPFAM" id="SSF54593">
    <property type="entry name" value="Glyoxalase/Bleomycin resistance protein/Dihydroxybiphenyl dioxygenase"/>
    <property type="match status" value="1"/>
</dbReference>
<name>A0A3N2AS71_9MICO</name>
<accession>A0A3N2AS71</accession>
<dbReference type="Gene3D" id="3.10.180.10">
    <property type="entry name" value="2,3-Dihydroxybiphenyl 1,2-Dioxygenase, domain 1"/>
    <property type="match status" value="1"/>
</dbReference>
<dbReference type="CDD" id="cd06587">
    <property type="entry name" value="VOC"/>
    <property type="match status" value="1"/>
</dbReference>
<organism evidence="2 3">
    <name type="scientific">Agrococcus jenensis</name>
    <dbReference type="NCBI Taxonomy" id="46353"/>
    <lineage>
        <taxon>Bacteria</taxon>
        <taxon>Bacillati</taxon>
        <taxon>Actinomycetota</taxon>
        <taxon>Actinomycetes</taxon>
        <taxon>Micrococcales</taxon>
        <taxon>Microbacteriaceae</taxon>
        <taxon>Agrococcus</taxon>
    </lineage>
</organism>
<proteinExistence type="predicted"/>
<keyword evidence="3" id="KW-1185">Reference proteome</keyword>
<protein>
    <recommendedName>
        <fullName evidence="1">VOC domain-containing protein</fullName>
    </recommendedName>
</protein>
<dbReference type="EMBL" id="RKHJ01000001">
    <property type="protein sequence ID" value="ROR65893.1"/>
    <property type="molecule type" value="Genomic_DNA"/>
</dbReference>
<sequence length="120" mass="13040">MPGELFEELLSVACVRERAAGLRWYEAFFGRPADEVIGEEALWRVGSDAYLVVDERPERAGACTITFAVRGLDAMLARMAEAGIRPEHAERYGNGVHHVTIVDPDGNSLSLAEAPPGFAP</sequence>
<dbReference type="InterPro" id="IPR037523">
    <property type="entry name" value="VOC_core"/>
</dbReference>
<comment type="caution">
    <text evidence="2">The sequence shown here is derived from an EMBL/GenBank/DDBJ whole genome shotgun (WGS) entry which is preliminary data.</text>
</comment>
<dbReference type="RefSeq" id="WP_123696935.1">
    <property type="nucleotide sequence ID" value="NZ_RKHJ01000001.1"/>
</dbReference>
<dbReference type="InterPro" id="IPR029068">
    <property type="entry name" value="Glyas_Bleomycin-R_OHBP_Dase"/>
</dbReference>
<evidence type="ECO:0000313" key="3">
    <source>
        <dbReference type="Proteomes" id="UP000275456"/>
    </source>
</evidence>
<dbReference type="AlphaFoldDB" id="A0A3N2AS71"/>